<dbReference type="PANTHER" id="PTHR37833">
    <property type="entry name" value="LIPOPROTEIN-RELATED"/>
    <property type="match status" value="1"/>
</dbReference>
<organism evidence="2">
    <name type="scientific">uncultured bacterium</name>
    <name type="common">gcode 4</name>
    <dbReference type="NCBI Taxonomy" id="1234023"/>
    <lineage>
        <taxon>Bacteria</taxon>
        <taxon>environmental samples</taxon>
    </lineage>
</organism>
<dbReference type="InterPro" id="IPR013783">
    <property type="entry name" value="Ig-like_fold"/>
</dbReference>
<dbReference type="InterPro" id="IPR011467">
    <property type="entry name" value="DUF1573"/>
</dbReference>
<evidence type="ECO:0000256" key="1">
    <source>
        <dbReference type="SAM" id="SignalP"/>
    </source>
</evidence>
<evidence type="ECO:0008006" key="3">
    <source>
        <dbReference type="Google" id="ProtNLM"/>
    </source>
</evidence>
<feature type="chain" id="PRO_5023001867" description="DUF1573 domain-containing protein" evidence="1">
    <location>
        <begin position="27"/>
        <end position="178"/>
    </location>
</feature>
<feature type="signal peptide" evidence="1">
    <location>
        <begin position="1"/>
        <end position="26"/>
    </location>
</feature>
<dbReference type="Pfam" id="PF07610">
    <property type="entry name" value="DUF1573"/>
    <property type="match status" value="1"/>
</dbReference>
<accession>K1XHH2</accession>
<dbReference type="PROSITE" id="PS51257">
    <property type="entry name" value="PROKAR_LIPOPROTEIN"/>
    <property type="match status" value="1"/>
</dbReference>
<evidence type="ECO:0000313" key="2">
    <source>
        <dbReference type="EMBL" id="EKD29775.1"/>
    </source>
</evidence>
<gene>
    <name evidence="2" type="ORF">ACD_78C00274G0002</name>
</gene>
<name>K1XHH2_9BACT</name>
<dbReference type="EMBL" id="AMFJ01034274">
    <property type="protein sequence ID" value="EKD29775.1"/>
    <property type="molecule type" value="Genomic_DNA"/>
</dbReference>
<dbReference type="Gene3D" id="2.60.40.10">
    <property type="entry name" value="Immunoglobulins"/>
    <property type="match status" value="1"/>
</dbReference>
<proteinExistence type="predicted"/>
<protein>
    <recommendedName>
        <fullName evidence="3">DUF1573 domain-containing protein</fullName>
    </recommendedName>
</protein>
<comment type="caution">
    <text evidence="2">The sequence shown here is derived from an EMBL/GenBank/DDBJ whole genome shotgun (WGS) entry which is preliminary data.</text>
</comment>
<dbReference type="AlphaFoldDB" id="K1XHH2"/>
<dbReference type="PANTHER" id="PTHR37833:SF1">
    <property type="entry name" value="SIGNAL PEPTIDE PROTEIN"/>
    <property type="match status" value="1"/>
</dbReference>
<reference evidence="2" key="1">
    <citation type="journal article" date="2012" name="Science">
        <title>Fermentation, hydrogen, and sulfur metabolism in multiple uncultivated bacterial phyla.</title>
        <authorList>
            <person name="Wrighton K.C."/>
            <person name="Thomas B.C."/>
            <person name="Sharon I."/>
            <person name="Miller C.S."/>
            <person name="Castelle C.J."/>
            <person name="VerBerkmoes N.C."/>
            <person name="Wilkins M.J."/>
            <person name="Hettich R.L."/>
            <person name="Lipton M.S."/>
            <person name="Williams K.H."/>
            <person name="Long P.E."/>
            <person name="Banfield J.F."/>
        </authorList>
    </citation>
    <scope>NUCLEOTIDE SEQUENCE [LARGE SCALE GENOMIC DNA]</scope>
</reference>
<keyword evidence="1" id="KW-0732">Signal</keyword>
<sequence length="178" mass="19186">MKKKTLVILTLSAVSILLFTSCTVGQKNPEKTPAIPTPPTVSQTGVSQENAQIFSVSEKSFDFGKIKQSGGEVRHSFVFQYNGKNPLKVTGVPTSCACTTAKIDKTVLNPGDSATITVTFDPNLHAEPEGKFFKTISLLTEPTIQDAPELKIWAEIDLDLGPGAYKLKAPHDDDGDVH</sequence>